<dbReference type="PANTHER" id="PTHR21299">
    <property type="entry name" value="CYTIDYLATE KINASE/PANTOATE-BETA-ALANINE LIGASE"/>
    <property type="match status" value="1"/>
</dbReference>
<feature type="binding site" evidence="15">
    <location>
        <position position="248"/>
    </location>
    <ligand>
        <name>ATP</name>
        <dbReference type="ChEBI" id="CHEBI:30616"/>
    </ligand>
</feature>
<dbReference type="GO" id="GO:0005524">
    <property type="term" value="F:ATP binding"/>
    <property type="evidence" value="ECO:0007669"/>
    <property type="project" value="UniProtKB-KW"/>
</dbReference>
<dbReference type="Proteomes" id="UP000326711">
    <property type="component" value="Chromosome"/>
</dbReference>
<feature type="binding site" evidence="15">
    <location>
        <begin position="219"/>
        <end position="222"/>
    </location>
    <ligand>
        <name>ATP</name>
        <dbReference type="ChEBI" id="CHEBI:30616"/>
    </ligand>
</feature>
<dbReference type="NCBIfam" id="TIGR00018">
    <property type="entry name" value="panC"/>
    <property type="match status" value="1"/>
</dbReference>
<keyword evidence="10 15" id="KW-0067">ATP-binding</keyword>
<evidence type="ECO:0000256" key="7">
    <source>
        <dbReference type="ARBA" id="ARBA00022598"/>
    </source>
</evidence>
<accession>A0A5J6Z8Z2</accession>
<dbReference type="Gene3D" id="3.40.50.620">
    <property type="entry name" value="HUPs"/>
    <property type="match status" value="1"/>
</dbReference>
<name>A0A5J6Z8Z2_9CORY</name>
<feature type="active site" description="Proton donor" evidence="15">
    <location>
        <position position="108"/>
    </location>
</feature>
<comment type="miscellaneous">
    <text evidence="15">The reaction proceeds by a bi uni uni bi ping pong mechanism.</text>
</comment>
<feature type="compositionally biased region" description="Low complexity" evidence="16">
    <location>
        <begin position="1"/>
        <end position="20"/>
    </location>
</feature>
<evidence type="ECO:0000256" key="16">
    <source>
        <dbReference type="SAM" id="MobiDB-lite"/>
    </source>
</evidence>
<feature type="region of interest" description="Disordered" evidence="16">
    <location>
        <begin position="1"/>
        <end position="64"/>
    </location>
</feature>
<dbReference type="FunFam" id="3.40.50.620:FF:000114">
    <property type="entry name" value="Pantothenate synthetase"/>
    <property type="match status" value="1"/>
</dbReference>
<reference evidence="18" key="1">
    <citation type="submission" date="2019-10" db="EMBL/GenBank/DDBJ databases">
        <title>Complete genome sequence of Corynebacterium urogenitalis DSM 108747, isolated from the genital tract of a cow.</title>
        <authorList>
            <person name="Ruckert C."/>
            <person name="Ballas P."/>
            <person name="Wagener K."/>
            <person name="Drillich M."/>
            <person name="Kaempfer P."/>
            <person name="Busse H.-J."/>
            <person name="Ehling-Schulz M."/>
        </authorList>
    </citation>
    <scope>NUCLEOTIDE SEQUENCE [LARGE SCALE GENOMIC DNA]</scope>
    <source>
        <strain evidence="18">LMM 1652</strain>
    </source>
</reference>
<dbReference type="UniPathway" id="UPA00028">
    <property type="reaction ID" value="UER00005"/>
</dbReference>
<dbReference type="Gene3D" id="3.30.1300.10">
    <property type="entry name" value="Pantoate-beta-alanine ligase, C-terminal domain"/>
    <property type="match status" value="1"/>
</dbReference>
<dbReference type="RefSeq" id="WP_268907383.1">
    <property type="nucleotide sequence ID" value="NZ_CP045032.1"/>
</dbReference>
<evidence type="ECO:0000256" key="6">
    <source>
        <dbReference type="ARBA" id="ARBA00022490"/>
    </source>
</evidence>
<dbReference type="AlphaFoldDB" id="A0A5J6Z8Z2"/>
<feature type="binding site" evidence="15">
    <location>
        <begin position="256"/>
        <end position="259"/>
    </location>
    <ligand>
        <name>ATP</name>
        <dbReference type="ChEBI" id="CHEBI:30616"/>
    </ligand>
</feature>
<dbReference type="EMBL" id="CP045032">
    <property type="protein sequence ID" value="QFQ01749.1"/>
    <property type="molecule type" value="Genomic_DNA"/>
</dbReference>
<dbReference type="SUPFAM" id="SSF52374">
    <property type="entry name" value="Nucleotidylyl transferase"/>
    <property type="match status" value="1"/>
</dbReference>
<organism evidence="17 18">
    <name type="scientific">Corynebacterium urogenitale</name>
    <dbReference type="NCBI Taxonomy" id="2487892"/>
    <lineage>
        <taxon>Bacteria</taxon>
        <taxon>Bacillati</taxon>
        <taxon>Actinomycetota</taxon>
        <taxon>Actinomycetes</taxon>
        <taxon>Mycobacteriales</taxon>
        <taxon>Corynebacteriaceae</taxon>
        <taxon>Corynebacterium</taxon>
    </lineage>
</organism>
<feature type="compositionally biased region" description="Polar residues" evidence="16">
    <location>
        <begin position="21"/>
        <end position="32"/>
    </location>
</feature>
<dbReference type="EC" id="6.3.2.1" evidence="4 15"/>
<evidence type="ECO:0000256" key="14">
    <source>
        <dbReference type="ARBA" id="ARBA00077433"/>
    </source>
</evidence>
<evidence type="ECO:0000313" key="18">
    <source>
        <dbReference type="Proteomes" id="UP000326711"/>
    </source>
</evidence>
<feature type="binding site" evidence="15">
    <location>
        <position position="133"/>
    </location>
    <ligand>
        <name>beta-alanine</name>
        <dbReference type="ChEBI" id="CHEBI:57966"/>
    </ligand>
</feature>
<evidence type="ECO:0000256" key="5">
    <source>
        <dbReference type="ARBA" id="ARBA00014155"/>
    </source>
</evidence>
<dbReference type="KEGG" id="cuo:CUROG_01745"/>
<keyword evidence="18" id="KW-1185">Reference proteome</keyword>
<sequence length="367" mass="38867">MGTSETTPPTSEQPATAPQTAGQRATATQGSEQPATAPQTAGQPTATGQATKQPAAATQNTAQAGTFTRGQARVYTSIEELGQLTRAMRKAGRPVALVPTMGALHEGHLSLVKAAQTIPGVLVVVSIFVNPLQFAEGEDLDAYPRTLDADVEKLKAAGVDAVFAPSPREMYPNGPRTTIHPGEIGRILEGEHRPTHFAGVLTVVNKLFQISHCDHAFFGEKDYQQLILIQQMVTDLNMGITIHGVPIVRQQDGLALSSRNQYLSKEEREISLTLSAALTAGAFVAEEGAKKVLATAREILDASPEITVDYLELKGADLGEAPERGDARLLVAARVGSTRLIDNVSLPLGIGFKNLDDEGAAQAPAEQ</sequence>
<dbReference type="GO" id="GO:0005829">
    <property type="term" value="C:cytosol"/>
    <property type="evidence" value="ECO:0007669"/>
    <property type="project" value="TreeGrafter"/>
</dbReference>
<feature type="binding site" evidence="15">
    <location>
        <position position="133"/>
    </location>
    <ligand>
        <name>(R)-pantoate</name>
        <dbReference type="ChEBI" id="CHEBI:15980"/>
    </ligand>
</feature>
<evidence type="ECO:0000256" key="15">
    <source>
        <dbReference type="HAMAP-Rule" id="MF_00158"/>
    </source>
</evidence>
<proteinExistence type="inferred from homology"/>
<evidence type="ECO:0000256" key="1">
    <source>
        <dbReference type="ARBA" id="ARBA00004496"/>
    </source>
</evidence>
<dbReference type="GO" id="GO:0015940">
    <property type="term" value="P:pantothenate biosynthetic process"/>
    <property type="evidence" value="ECO:0007669"/>
    <property type="project" value="UniProtKB-UniRule"/>
</dbReference>
<gene>
    <name evidence="15 17" type="primary">panC</name>
    <name evidence="17" type="ORF">CUROG_01745</name>
</gene>
<keyword evidence="6 15" id="KW-0963">Cytoplasm</keyword>
<keyword evidence="9 15" id="KW-0547">Nucleotide-binding</keyword>
<dbReference type="PANTHER" id="PTHR21299:SF1">
    <property type="entry name" value="PANTOATE--BETA-ALANINE LIGASE"/>
    <property type="match status" value="1"/>
</dbReference>
<dbReference type="HAMAP" id="MF_00158">
    <property type="entry name" value="PanC"/>
    <property type="match status" value="1"/>
</dbReference>
<feature type="binding site" evidence="15">
    <location>
        <position position="225"/>
    </location>
    <ligand>
        <name>(R)-pantoate</name>
        <dbReference type="ChEBI" id="CHEBI:15980"/>
    </ligand>
</feature>
<evidence type="ECO:0000256" key="12">
    <source>
        <dbReference type="ARBA" id="ARBA00048258"/>
    </source>
</evidence>
<comment type="similarity">
    <text evidence="3 15">Belongs to the pantothenate synthetase family.</text>
</comment>
<dbReference type="InterPro" id="IPR003721">
    <property type="entry name" value="Pantoate_ligase"/>
</dbReference>
<keyword evidence="7 15" id="KW-0436">Ligase</keyword>
<evidence type="ECO:0000256" key="2">
    <source>
        <dbReference type="ARBA" id="ARBA00004990"/>
    </source>
</evidence>
<comment type="pathway">
    <text evidence="2 15">Cofactor biosynthesis; (R)-pantothenate biosynthesis; (R)-pantothenate from (R)-pantoate and beta-alanine: step 1/1.</text>
</comment>
<comment type="function">
    <text evidence="13 15">Catalyzes the condensation of pantoate with beta-alanine in an ATP-dependent reaction via a pantoyl-adenylate intermediate.</text>
</comment>
<evidence type="ECO:0000256" key="9">
    <source>
        <dbReference type="ARBA" id="ARBA00022741"/>
    </source>
</evidence>
<dbReference type="InterPro" id="IPR042176">
    <property type="entry name" value="Pantoate_ligase_C"/>
</dbReference>
<dbReference type="CDD" id="cd00560">
    <property type="entry name" value="PanC"/>
    <property type="match status" value="1"/>
</dbReference>
<comment type="subcellular location">
    <subcellularLocation>
        <location evidence="1 15">Cytoplasm</location>
    </subcellularLocation>
</comment>
<comment type="subunit">
    <text evidence="15">Homodimer.</text>
</comment>
<evidence type="ECO:0000256" key="4">
    <source>
        <dbReference type="ARBA" id="ARBA00012219"/>
    </source>
</evidence>
<dbReference type="Pfam" id="PF02569">
    <property type="entry name" value="Pantoate_ligase"/>
    <property type="match status" value="1"/>
</dbReference>
<evidence type="ECO:0000256" key="13">
    <source>
        <dbReference type="ARBA" id="ARBA00055042"/>
    </source>
</evidence>
<keyword evidence="8 15" id="KW-0566">Pantothenate biosynthesis</keyword>
<evidence type="ECO:0000313" key="17">
    <source>
        <dbReference type="EMBL" id="QFQ01749.1"/>
    </source>
</evidence>
<feature type="compositionally biased region" description="Low complexity" evidence="16">
    <location>
        <begin position="33"/>
        <end position="64"/>
    </location>
</feature>
<dbReference type="InterPro" id="IPR014729">
    <property type="entry name" value="Rossmann-like_a/b/a_fold"/>
</dbReference>
<evidence type="ECO:0000256" key="11">
    <source>
        <dbReference type="ARBA" id="ARBA00032806"/>
    </source>
</evidence>
<evidence type="ECO:0000256" key="3">
    <source>
        <dbReference type="ARBA" id="ARBA00009256"/>
    </source>
</evidence>
<protein>
    <recommendedName>
        <fullName evidence="5 15">Pantothenate synthetase</fullName>
        <shortName evidence="15">PS</shortName>
        <ecNumber evidence="4 15">6.3.2.1</ecNumber>
    </recommendedName>
    <alternativeName>
        <fullName evidence="14 15">Pantoate--beta-alanine ligase</fullName>
    </alternativeName>
    <alternativeName>
        <fullName evidence="11 15">Pantoate-activating enzyme</fullName>
    </alternativeName>
</protein>
<evidence type="ECO:0000256" key="8">
    <source>
        <dbReference type="ARBA" id="ARBA00022655"/>
    </source>
</evidence>
<comment type="catalytic activity">
    <reaction evidence="12 15">
        <text>(R)-pantoate + beta-alanine + ATP = (R)-pantothenate + AMP + diphosphate + H(+)</text>
        <dbReference type="Rhea" id="RHEA:10912"/>
        <dbReference type="ChEBI" id="CHEBI:15378"/>
        <dbReference type="ChEBI" id="CHEBI:15980"/>
        <dbReference type="ChEBI" id="CHEBI:29032"/>
        <dbReference type="ChEBI" id="CHEBI:30616"/>
        <dbReference type="ChEBI" id="CHEBI:33019"/>
        <dbReference type="ChEBI" id="CHEBI:57966"/>
        <dbReference type="ChEBI" id="CHEBI:456215"/>
        <dbReference type="EC" id="6.3.2.1"/>
    </reaction>
</comment>
<evidence type="ECO:0000256" key="10">
    <source>
        <dbReference type="ARBA" id="ARBA00022840"/>
    </source>
</evidence>
<dbReference type="GO" id="GO:0004592">
    <property type="term" value="F:pantoate-beta-alanine ligase activity"/>
    <property type="evidence" value="ECO:0007669"/>
    <property type="project" value="UniProtKB-UniRule"/>
</dbReference>
<feature type="binding site" evidence="15">
    <location>
        <begin position="101"/>
        <end position="108"/>
    </location>
    <ligand>
        <name>ATP</name>
        <dbReference type="ChEBI" id="CHEBI:30616"/>
    </ligand>
</feature>